<dbReference type="eggNOG" id="KOG0172">
    <property type="taxonomic scope" value="Eukaryota"/>
</dbReference>
<dbReference type="InterPro" id="IPR051168">
    <property type="entry name" value="AASS"/>
</dbReference>
<evidence type="ECO:0000313" key="2">
    <source>
        <dbReference type="EMBL" id="KNC80787.1"/>
    </source>
</evidence>
<protein>
    <submittedName>
        <fullName evidence="2">Uncharacterized protein</fullName>
    </submittedName>
</protein>
<reference evidence="2 3" key="1">
    <citation type="submission" date="2011-02" db="EMBL/GenBank/DDBJ databases">
        <title>The Genome Sequence of Sphaeroforma arctica JP610.</title>
        <authorList>
            <consortium name="The Broad Institute Genome Sequencing Platform"/>
            <person name="Russ C."/>
            <person name="Cuomo C."/>
            <person name="Young S.K."/>
            <person name="Zeng Q."/>
            <person name="Gargeya S."/>
            <person name="Alvarado L."/>
            <person name="Berlin A."/>
            <person name="Chapman S.B."/>
            <person name="Chen Z."/>
            <person name="Freedman E."/>
            <person name="Gellesch M."/>
            <person name="Goldberg J."/>
            <person name="Griggs A."/>
            <person name="Gujja S."/>
            <person name="Heilman E."/>
            <person name="Heiman D."/>
            <person name="Howarth C."/>
            <person name="Mehta T."/>
            <person name="Neiman D."/>
            <person name="Pearson M."/>
            <person name="Roberts A."/>
            <person name="Saif S."/>
            <person name="Shea T."/>
            <person name="Shenoy N."/>
            <person name="Sisk P."/>
            <person name="Stolte C."/>
            <person name="Sykes S."/>
            <person name="White J."/>
            <person name="Yandava C."/>
            <person name="Burger G."/>
            <person name="Gray M.W."/>
            <person name="Holland P.W.H."/>
            <person name="King N."/>
            <person name="Lang F.B.F."/>
            <person name="Roger A.J."/>
            <person name="Ruiz-Trillo I."/>
            <person name="Haas B."/>
            <person name="Nusbaum C."/>
            <person name="Birren B."/>
        </authorList>
    </citation>
    <scope>NUCLEOTIDE SEQUENCE [LARGE SCALE GENOMIC DNA]</scope>
    <source>
        <strain evidence="2 3">JP610</strain>
    </source>
</reference>
<dbReference type="SUPFAM" id="SSF52283">
    <property type="entry name" value="Formate/glycerate dehydrogenase catalytic domain-like"/>
    <property type="match status" value="1"/>
</dbReference>
<name>A0A0L0FVC8_9EUKA</name>
<dbReference type="OrthoDB" id="10059875at2759"/>
<dbReference type="EMBL" id="KQ242108">
    <property type="protein sequence ID" value="KNC80787.1"/>
    <property type="molecule type" value="Genomic_DNA"/>
</dbReference>
<accession>A0A0L0FVC8</accession>
<keyword evidence="1" id="KW-0560">Oxidoreductase</keyword>
<dbReference type="Gene3D" id="3.40.50.720">
    <property type="entry name" value="NAD(P)-binding Rossmann-like Domain"/>
    <property type="match status" value="1"/>
</dbReference>
<evidence type="ECO:0000256" key="1">
    <source>
        <dbReference type="ARBA" id="ARBA00023002"/>
    </source>
</evidence>
<dbReference type="PANTHER" id="PTHR11133">
    <property type="entry name" value="SACCHAROPINE DEHYDROGENASE"/>
    <property type="match status" value="1"/>
</dbReference>
<dbReference type="GO" id="GO:0004753">
    <property type="term" value="F:saccharopine dehydrogenase activity"/>
    <property type="evidence" value="ECO:0007669"/>
    <property type="project" value="TreeGrafter"/>
</dbReference>
<dbReference type="GO" id="GO:0019878">
    <property type="term" value="P:lysine biosynthetic process via aminoadipic acid"/>
    <property type="evidence" value="ECO:0007669"/>
    <property type="project" value="TreeGrafter"/>
</dbReference>
<evidence type="ECO:0000313" key="3">
    <source>
        <dbReference type="Proteomes" id="UP000054560"/>
    </source>
</evidence>
<proteinExistence type="predicted"/>
<dbReference type="AlphaFoldDB" id="A0A0L0FVC8"/>
<sequence>MRTAQEYNMGMLDAILARKIRLIDYERMTNDRGERIVKFGRFAGVAGMMDVLNGLGNKLLGLARNYPDLGSLRGAVRALGNEIAKNGVPAPMMPFVCVFTGNGAVSKGAQEVFNELPHRYVSMEEMQFLVESGRADRRIAYGVVAEPRDYMKNTKYPR</sequence>
<keyword evidence="3" id="KW-1185">Reference proteome</keyword>
<dbReference type="PANTHER" id="PTHR11133:SF22">
    <property type="entry name" value="ALPHA-AMINOADIPIC SEMIALDEHYDE SYNTHASE, MITOCHONDRIAL"/>
    <property type="match status" value="1"/>
</dbReference>
<organism evidence="2 3">
    <name type="scientific">Sphaeroforma arctica JP610</name>
    <dbReference type="NCBI Taxonomy" id="667725"/>
    <lineage>
        <taxon>Eukaryota</taxon>
        <taxon>Ichthyosporea</taxon>
        <taxon>Ichthyophonida</taxon>
        <taxon>Sphaeroforma</taxon>
    </lineage>
</organism>
<dbReference type="GO" id="GO:0005737">
    <property type="term" value="C:cytoplasm"/>
    <property type="evidence" value="ECO:0007669"/>
    <property type="project" value="TreeGrafter"/>
</dbReference>
<dbReference type="Proteomes" id="UP000054560">
    <property type="component" value="Unassembled WGS sequence"/>
</dbReference>
<dbReference type="RefSeq" id="XP_014154689.1">
    <property type="nucleotide sequence ID" value="XM_014299214.1"/>
</dbReference>
<dbReference type="GeneID" id="25907370"/>
<dbReference type="STRING" id="667725.A0A0L0FVC8"/>
<gene>
    <name evidence="2" type="ORF">SARC_06866</name>
</gene>